<evidence type="ECO:0000313" key="2">
    <source>
        <dbReference type="Proteomes" id="UP000196027"/>
    </source>
</evidence>
<proteinExistence type="predicted"/>
<accession>A0A1Y0IBL7</accession>
<protein>
    <submittedName>
        <fullName evidence="1">Uncharacterized protein</fullName>
    </submittedName>
</protein>
<gene>
    <name evidence="1" type="ORF">OLMES_3888</name>
</gene>
<organism evidence="1 2">
    <name type="scientific">Oleiphilus messinensis</name>
    <dbReference type="NCBI Taxonomy" id="141451"/>
    <lineage>
        <taxon>Bacteria</taxon>
        <taxon>Pseudomonadati</taxon>
        <taxon>Pseudomonadota</taxon>
        <taxon>Gammaproteobacteria</taxon>
        <taxon>Oceanospirillales</taxon>
        <taxon>Oleiphilaceae</taxon>
        <taxon>Oleiphilus</taxon>
    </lineage>
</organism>
<dbReference type="Proteomes" id="UP000196027">
    <property type="component" value="Chromosome"/>
</dbReference>
<evidence type="ECO:0000313" key="1">
    <source>
        <dbReference type="EMBL" id="ARU57908.1"/>
    </source>
</evidence>
<reference evidence="1 2" key="1">
    <citation type="submission" date="2017-05" db="EMBL/GenBank/DDBJ databases">
        <title>Genomic insights into alkan degradation activity of Oleiphilus messinensis.</title>
        <authorList>
            <person name="Kozyavkin S.A."/>
            <person name="Slesarev A.I."/>
            <person name="Golyshin P.N."/>
            <person name="Korzhenkov A."/>
            <person name="Golyshina O.N."/>
            <person name="Toshchakov S.V."/>
        </authorList>
    </citation>
    <scope>NUCLEOTIDE SEQUENCE [LARGE SCALE GENOMIC DNA]</scope>
    <source>
        <strain evidence="1 2">ME102</strain>
    </source>
</reference>
<dbReference type="KEGG" id="ome:OLMES_3888"/>
<dbReference type="AlphaFoldDB" id="A0A1Y0IBL7"/>
<sequence>MKIASLIEKLLQQADLTSKYDLGSIAAYYAKKRSNRNNENILISEQALINQRCPK</sequence>
<dbReference type="EMBL" id="CP021425">
    <property type="protein sequence ID" value="ARU57908.1"/>
    <property type="molecule type" value="Genomic_DNA"/>
</dbReference>
<keyword evidence="2" id="KW-1185">Reference proteome</keyword>
<name>A0A1Y0IBL7_9GAMM</name>